<dbReference type="EMBL" id="BPLR01000324">
    <property type="protein sequence ID" value="GIY93897.1"/>
    <property type="molecule type" value="Genomic_DNA"/>
</dbReference>
<dbReference type="AlphaFoldDB" id="A0AAV4XFP2"/>
<name>A0AAV4XFP2_CAEEX</name>
<organism evidence="1 2">
    <name type="scientific">Caerostris extrusa</name>
    <name type="common">Bark spider</name>
    <name type="synonym">Caerostris bankana</name>
    <dbReference type="NCBI Taxonomy" id="172846"/>
    <lineage>
        <taxon>Eukaryota</taxon>
        <taxon>Metazoa</taxon>
        <taxon>Ecdysozoa</taxon>
        <taxon>Arthropoda</taxon>
        <taxon>Chelicerata</taxon>
        <taxon>Arachnida</taxon>
        <taxon>Araneae</taxon>
        <taxon>Araneomorphae</taxon>
        <taxon>Entelegynae</taxon>
        <taxon>Araneoidea</taxon>
        <taxon>Araneidae</taxon>
        <taxon>Caerostris</taxon>
    </lineage>
</organism>
<sequence length="118" mass="13155">MSSGCGSFRVGKGGVEKFRWGRGQELLSGVKVTMKMIRNEGNWIFGIRWMFKGVEIPIMIDPQDERQVPVASWIASTAASEKTPEAVAIRRGRDVSGPLPMPHWTGHPHYLSPQLHEA</sequence>
<keyword evidence="2" id="KW-1185">Reference proteome</keyword>
<gene>
    <name evidence="1" type="ORF">CEXT_608891</name>
</gene>
<dbReference type="Proteomes" id="UP001054945">
    <property type="component" value="Unassembled WGS sequence"/>
</dbReference>
<evidence type="ECO:0000313" key="2">
    <source>
        <dbReference type="Proteomes" id="UP001054945"/>
    </source>
</evidence>
<protein>
    <submittedName>
        <fullName evidence="1">Uncharacterized protein</fullName>
    </submittedName>
</protein>
<accession>A0AAV4XFP2</accession>
<proteinExistence type="predicted"/>
<evidence type="ECO:0000313" key="1">
    <source>
        <dbReference type="EMBL" id="GIY93897.1"/>
    </source>
</evidence>
<reference evidence="1 2" key="1">
    <citation type="submission" date="2021-06" db="EMBL/GenBank/DDBJ databases">
        <title>Caerostris extrusa draft genome.</title>
        <authorList>
            <person name="Kono N."/>
            <person name="Arakawa K."/>
        </authorList>
    </citation>
    <scope>NUCLEOTIDE SEQUENCE [LARGE SCALE GENOMIC DNA]</scope>
</reference>
<comment type="caution">
    <text evidence="1">The sequence shown here is derived from an EMBL/GenBank/DDBJ whole genome shotgun (WGS) entry which is preliminary data.</text>
</comment>